<accession>A0ABN7P1G7</accession>
<name>A0ABN7P1G7_TIMPD</name>
<evidence type="ECO:0000313" key="1">
    <source>
        <dbReference type="EMBL" id="CAG2059736.1"/>
    </source>
</evidence>
<proteinExistence type="predicted"/>
<evidence type="ECO:0000313" key="2">
    <source>
        <dbReference type="Proteomes" id="UP001153148"/>
    </source>
</evidence>
<gene>
    <name evidence="1" type="ORF">TPAB3V08_LOCUS6695</name>
</gene>
<protein>
    <submittedName>
        <fullName evidence="1">Uncharacterized protein</fullName>
    </submittedName>
</protein>
<dbReference type="EMBL" id="CAJPIN010010386">
    <property type="protein sequence ID" value="CAG2059736.1"/>
    <property type="molecule type" value="Genomic_DNA"/>
</dbReference>
<organism evidence="1 2">
    <name type="scientific">Timema podura</name>
    <name type="common">Walking stick</name>
    <dbReference type="NCBI Taxonomy" id="61482"/>
    <lineage>
        <taxon>Eukaryota</taxon>
        <taxon>Metazoa</taxon>
        <taxon>Ecdysozoa</taxon>
        <taxon>Arthropoda</taxon>
        <taxon>Hexapoda</taxon>
        <taxon>Insecta</taxon>
        <taxon>Pterygota</taxon>
        <taxon>Neoptera</taxon>
        <taxon>Polyneoptera</taxon>
        <taxon>Phasmatodea</taxon>
        <taxon>Timematodea</taxon>
        <taxon>Timematoidea</taxon>
        <taxon>Timematidae</taxon>
        <taxon>Timema</taxon>
    </lineage>
</organism>
<dbReference type="Proteomes" id="UP001153148">
    <property type="component" value="Unassembled WGS sequence"/>
</dbReference>
<keyword evidence="2" id="KW-1185">Reference proteome</keyword>
<comment type="caution">
    <text evidence="1">The sequence shown here is derived from an EMBL/GenBank/DDBJ whole genome shotgun (WGS) entry which is preliminary data.</text>
</comment>
<sequence>MEWASFICETGPFHFGLGTKTSRVYGAQHEIESLLDTRQDLLAIVAHASASSTVPMNNSATIVFGSLPPSALISSSLSSTSSRDIKPKQRGWYKGWGKEWRAEKKERQK</sequence>
<reference evidence="1" key="1">
    <citation type="submission" date="2021-03" db="EMBL/GenBank/DDBJ databases">
        <authorList>
            <person name="Tran Van P."/>
        </authorList>
    </citation>
    <scope>NUCLEOTIDE SEQUENCE</scope>
</reference>